<evidence type="ECO:0008006" key="3">
    <source>
        <dbReference type="Google" id="ProtNLM"/>
    </source>
</evidence>
<proteinExistence type="predicted"/>
<dbReference type="Proteomes" id="UP000318010">
    <property type="component" value="Unassembled WGS sequence"/>
</dbReference>
<comment type="caution">
    <text evidence="1">The sequence shown here is derived from an EMBL/GenBank/DDBJ whole genome shotgun (WGS) entry which is preliminary data.</text>
</comment>
<sequence length="184" mass="21427">MQDINTRSVRYPEAVDQKFEKIALKLGRTKRQIFIQMVDYFYKSKKDPMDLNDEMLKNALVKNHKDLIGFIKTQENDLLIPTRREIDRMVEAFRNVINFFNETLSPGLNAVLAGQQTESDRFKLIADVIKRSELQQTGKEQLKKQFALILDGYAKARENISGFNTSREKEELLANTKAQIEILR</sequence>
<organism evidence="1 2">
    <name type="scientific">Mucilaginibacter achroorhodeus</name>
    <dbReference type="NCBI Taxonomy" id="2599294"/>
    <lineage>
        <taxon>Bacteria</taxon>
        <taxon>Pseudomonadati</taxon>
        <taxon>Bacteroidota</taxon>
        <taxon>Sphingobacteriia</taxon>
        <taxon>Sphingobacteriales</taxon>
        <taxon>Sphingobacteriaceae</taxon>
        <taxon>Mucilaginibacter</taxon>
    </lineage>
</organism>
<name>A0A563UB79_9SPHI</name>
<evidence type="ECO:0000313" key="2">
    <source>
        <dbReference type="Proteomes" id="UP000318010"/>
    </source>
</evidence>
<reference evidence="1 2" key="1">
    <citation type="submission" date="2019-07" db="EMBL/GenBank/DDBJ databases">
        <authorList>
            <person name="Kim J."/>
        </authorList>
    </citation>
    <scope>NUCLEOTIDE SEQUENCE [LARGE SCALE GENOMIC DNA]</scope>
    <source>
        <strain evidence="1 2">MJ1a</strain>
    </source>
</reference>
<dbReference type="RefSeq" id="WP_146269369.1">
    <property type="nucleotide sequence ID" value="NZ_VOEI01000001.1"/>
</dbReference>
<dbReference type="AlphaFoldDB" id="A0A563UB79"/>
<gene>
    <name evidence="1" type="ORF">FPZ42_05015</name>
</gene>
<dbReference type="NCBIfam" id="NF041200">
    <property type="entry name" value="mob_BfmA_Nterm"/>
    <property type="match status" value="1"/>
</dbReference>
<protein>
    <recommendedName>
        <fullName evidence="3">Clindamycin resistance transfer factor btgA</fullName>
    </recommendedName>
</protein>
<dbReference type="EMBL" id="VOEI01000001">
    <property type="protein sequence ID" value="TWR28576.1"/>
    <property type="molecule type" value="Genomic_DNA"/>
</dbReference>
<dbReference type="InterPro" id="IPR048012">
    <property type="entry name" value="BfmA-like_N"/>
</dbReference>
<keyword evidence="2" id="KW-1185">Reference proteome</keyword>
<evidence type="ECO:0000313" key="1">
    <source>
        <dbReference type="EMBL" id="TWR28576.1"/>
    </source>
</evidence>
<dbReference type="OrthoDB" id="944975at2"/>
<accession>A0A563UB79</accession>